<evidence type="ECO:0000259" key="8">
    <source>
        <dbReference type="PROSITE" id="PS51293"/>
    </source>
</evidence>
<dbReference type="PROSITE" id="PS51156">
    <property type="entry name" value="ELM2"/>
    <property type="match status" value="1"/>
</dbReference>
<dbReference type="PANTHER" id="PTHR10865:SF28">
    <property type="entry name" value="ELM2 DOMAIN-CONTAINING PROTEIN"/>
    <property type="match status" value="1"/>
</dbReference>
<feature type="compositionally biased region" description="Polar residues" evidence="6">
    <location>
        <begin position="45"/>
        <end position="79"/>
    </location>
</feature>
<accession>A0A8E0RTU4</accession>
<keyword evidence="5" id="KW-0539">Nucleus</keyword>
<feature type="compositionally biased region" description="Polar residues" evidence="6">
    <location>
        <begin position="139"/>
        <end position="174"/>
    </location>
</feature>
<name>A0A8E0RTU4_9TREM</name>
<dbReference type="InterPro" id="IPR040138">
    <property type="entry name" value="MIER/MTA"/>
</dbReference>
<dbReference type="GO" id="GO:0005654">
    <property type="term" value="C:nucleoplasm"/>
    <property type="evidence" value="ECO:0007669"/>
    <property type="project" value="TreeGrafter"/>
</dbReference>
<dbReference type="GO" id="GO:0000122">
    <property type="term" value="P:negative regulation of transcription by RNA polymerase II"/>
    <property type="evidence" value="ECO:0007669"/>
    <property type="project" value="TreeGrafter"/>
</dbReference>
<feature type="domain" description="ELM2" evidence="7">
    <location>
        <begin position="302"/>
        <end position="399"/>
    </location>
</feature>
<dbReference type="SUPFAM" id="SSF46689">
    <property type="entry name" value="Homeodomain-like"/>
    <property type="match status" value="1"/>
</dbReference>
<dbReference type="InterPro" id="IPR000949">
    <property type="entry name" value="ELM2_dom"/>
</dbReference>
<dbReference type="AlphaFoldDB" id="A0A8E0RTU4"/>
<feature type="region of interest" description="Disordered" evidence="6">
    <location>
        <begin position="601"/>
        <end position="622"/>
    </location>
</feature>
<protein>
    <submittedName>
        <fullName evidence="9">Mesoderm induction early response protein 1</fullName>
    </submittedName>
</protein>
<dbReference type="InterPro" id="IPR009057">
    <property type="entry name" value="Homeodomain-like_sf"/>
</dbReference>
<dbReference type="PROSITE" id="PS51293">
    <property type="entry name" value="SANT"/>
    <property type="match status" value="1"/>
</dbReference>
<feature type="compositionally biased region" description="Basic and acidic residues" evidence="6">
    <location>
        <begin position="253"/>
        <end position="264"/>
    </location>
</feature>
<evidence type="ECO:0000313" key="9">
    <source>
        <dbReference type="EMBL" id="KAA0187915.1"/>
    </source>
</evidence>
<feature type="domain" description="SANT" evidence="8">
    <location>
        <begin position="407"/>
        <end position="459"/>
    </location>
</feature>
<evidence type="ECO:0000256" key="1">
    <source>
        <dbReference type="ARBA" id="ARBA00022723"/>
    </source>
</evidence>
<feature type="region of interest" description="Disordered" evidence="6">
    <location>
        <begin position="15"/>
        <end position="298"/>
    </location>
</feature>
<dbReference type="PANTHER" id="PTHR10865">
    <property type="entry name" value="METASTASIS-ASSOCIATED PROTEIN AND MESODERM INDUCTION EARLY RESPONSE PROTEIN"/>
    <property type="match status" value="1"/>
</dbReference>
<dbReference type="GO" id="GO:0042826">
    <property type="term" value="F:histone deacetylase binding"/>
    <property type="evidence" value="ECO:0007669"/>
    <property type="project" value="TreeGrafter"/>
</dbReference>
<dbReference type="CDD" id="cd11661">
    <property type="entry name" value="SANT_MTA3_like"/>
    <property type="match status" value="1"/>
</dbReference>
<keyword evidence="3" id="KW-0862">Zinc</keyword>
<dbReference type="GO" id="GO:0003677">
    <property type="term" value="F:DNA binding"/>
    <property type="evidence" value="ECO:0007669"/>
    <property type="project" value="UniProtKB-KW"/>
</dbReference>
<dbReference type="Gene3D" id="1.10.10.60">
    <property type="entry name" value="Homeodomain-like"/>
    <property type="match status" value="1"/>
</dbReference>
<comment type="caution">
    <text evidence="9">The sequence shown here is derived from an EMBL/GenBank/DDBJ whole genome shotgun (WGS) entry which is preliminary data.</text>
</comment>
<dbReference type="EMBL" id="LUCM01008788">
    <property type="protein sequence ID" value="KAA0187915.1"/>
    <property type="molecule type" value="Genomic_DNA"/>
</dbReference>
<dbReference type="InterPro" id="IPR017884">
    <property type="entry name" value="SANT_dom"/>
</dbReference>
<evidence type="ECO:0000256" key="4">
    <source>
        <dbReference type="ARBA" id="ARBA00023125"/>
    </source>
</evidence>
<reference evidence="9" key="1">
    <citation type="submission" date="2019-05" db="EMBL/GenBank/DDBJ databases">
        <title>Annotation for the trematode Fasciolopsis buski.</title>
        <authorList>
            <person name="Choi Y.-J."/>
        </authorList>
    </citation>
    <scope>NUCLEOTIDE SEQUENCE</scope>
    <source>
        <strain evidence="9">HT</strain>
        <tissue evidence="9">Whole worm</tissue>
    </source>
</reference>
<keyword evidence="1" id="KW-0479">Metal-binding</keyword>
<dbReference type="OrthoDB" id="5916873at2759"/>
<gene>
    <name evidence="9" type="ORF">FBUS_11826</name>
</gene>
<evidence type="ECO:0000259" key="7">
    <source>
        <dbReference type="PROSITE" id="PS51156"/>
    </source>
</evidence>
<feature type="compositionally biased region" description="Polar residues" evidence="6">
    <location>
        <begin position="15"/>
        <end position="33"/>
    </location>
</feature>
<keyword evidence="4" id="KW-0238">DNA-binding</keyword>
<feature type="compositionally biased region" description="Basic residues" evidence="6">
    <location>
        <begin position="34"/>
        <end position="43"/>
    </location>
</feature>
<dbReference type="GO" id="GO:0003714">
    <property type="term" value="F:transcription corepressor activity"/>
    <property type="evidence" value="ECO:0007669"/>
    <property type="project" value="TreeGrafter"/>
</dbReference>
<feature type="compositionally biased region" description="Polar residues" evidence="6">
    <location>
        <begin position="187"/>
        <end position="223"/>
    </location>
</feature>
<keyword evidence="10" id="KW-1185">Reference proteome</keyword>
<keyword evidence="2" id="KW-0863">Zinc-finger</keyword>
<evidence type="ECO:0000313" key="10">
    <source>
        <dbReference type="Proteomes" id="UP000728185"/>
    </source>
</evidence>
<organism evidence="9 10">
    <name type="scientific">Fasciolopsis buskii</name>
    <dbReference type="NCBI Taxonomy" id="27845"/>
    <lineage>
        <taxon>Eukaryota</taxon>
        <taxon>Metazoa</taxon>
        <taxon>Spiralia</taxon>
        <taxon>Lophotrochozoa</taxon>
        <taxon>Platyhelminthes</taxon>
        <taxon>Trematoda</taxon>
        <taxon>Digenea</taxon>
        <taxon>Plagiorchiida</taxon>
        <taxon>Echinostomata</taxon>
        <taxon>Echinostomatoidea</taxon>
        <taxon>Fasciolidae</taxon>
        <taxon>Fasciolopsis</taxon>
    </lineage>
</organism>
<dbReference type="FunFam" id="1.10.10.60:FF:000012">
    <property type="entry name" value="Metastasis-associated 1 family, member 3"/>
    <property type="match status" value="1"/>
</dbReference>
<proteinExistence type="predicted"/>
<feature type="compositionally biased region" description="Polar residues" evidence="6">
    <location>
        <begin position="88"/>
        <end position="101"/>
    </location>
</feature>
<dbReference type="GO" id="GO:0008270">
    <property type="term" value="F:zinc ion binding"/>
    <property type="evidence" value="ECO:0007669"/>
    <property type="project" value="UniProtKB-KW"/>
</dbReference>
<dbReference type="Proteomes" id="UP000728185">
    <property type="component" value="Unassembled WGS sequence"/>
</dbReference>
<feature type="non-terminal residue" evidence="9">
    <location>
        <position position="1"/>
    </location>
</feature>
<sequence length="622" mass="69233">ESQMSLEELLASYGVSTSELNISIPTNQNSARPRTSRAGHRRSAGASTVSSNSETVPVLSTTENSLPNSEDLRNPSSASPVVKRSRRSNASPSPDTPNATESVHEQDPLASKRKFTLGPISDRLKEVSKESSVPDVRESGNSTQKLPPSSDPASRTDNPLTVQSDANEAVPNQRTSRRRVLNLDSHVPSTDSRDTQFTSSSVDSPATAVASSMDDSIKSTYTGTVPVFPPSEQNLVPVGSVEMPENPPDLECEESRDSVRDDSYSSRFWQKAIGEGESPPSYNSDEDEDYAPSVESGHDWRGEIHVGDEYQASVPPFNSNPTEMTDWWDTRRFEVESSLLWQPSKLSEIDVIHFERLFAQSVMFPLPSDRTIDDEEALFMLMRCNFDSDEALQRLRFRTVSPAEIPGYMETWSEADATAFEKGFALYNKDFKQIRDTRLRHKTVADLVHYYYLWKKSARHDEFARAYRRDKRKSPHPSMTDFMDCLVLEQEAVAEAYMTHLNDSNVSSFHLVNRFSSGPLHSHCRSDVTTTPFHESGCTTRYLSHPDPHLNSAHSSFDPPARVLDKPSFSAVVTPSHTASSGTTKENFKEKFVNLVSSGTPQVLKSSETNSRGPSRTTTVSV</sequence>
<evidence type="ECO:0000256" key="2">
    <source>
        <dbReference type="ARBA" id="ARBA00022771"/>
    </source>
</evidence>
<evidence type="ECO:0000256" key="3">
    <source>
        <dbReference type="ARBA" id="ARBA00022833"/>
    </source>
</evidence>
<evidence type="ECO:0000256" key="5">
    <source>
        <dbReference type="ARBA" id="ARBA00023242"/>
    </source>
</evidence>
<evidence type="ECO:0000256" key="6">
    <source>
        <dbReference type="SAM" id="MobiDB-lite"/>
    </source>
</evidence>